<dbReference type="InterPro" id="IPR036390">
    <property type="entry name" value="WH_DNA-bd_sf"/>
</dbReference>
<evidence type="ECO:0000256" key="3">
    <source>
        <dbReference type="ARBA" id="ARBA00023125"/>
    </source>
</evidence>
<keyword evidence="3" id="KW-0238">DNA-binding</keyword>
<proteinExistence type="inferred from homology"/>
<evidence type="ECO:0000256" key="4">
    <source>
        <dbReference type="ARBA" id="ARBA00023242"/>
    </source>
</evidence>
<dbReference type="GO" id="GO:0043565">
    <property type="term" value="F:sequence-specific DNA binding"/>
    <property type="evidence" value="ECO:0007669"/>
    <property type="project" value="InterPro"/>
</dbReference>
<gene>
    <name evidence="7" type="ORF">JOQ06_018590</name>
</gene>
<keyword evidence="8" id="KW-1185">Reference proteome</keyword>
<dbReference type="PANTHER" id="PTHR10015">
    <property type="entry name" value="HEAT SHOCK TRANSCRIPTION FACTOR"/>
    <property type="match status" value="1"/>
</dbReference>
<evidence type="ECO:0000256" key="1">
    <source>
        <dbReference type="ARBA" id="ARBA00004123"/>
    </source>
</evidence>
<keyword evidence="4" id="KW-0539">Nucleus</keyword>
<feature type="non-terminal residue" evidence="7">
    <location>
        <position position="1"/>
    </location>
</feature>
<evidence type="ECO:0000259" key="6">
    <source>
        <dbReference type="SMART" id="SM00415"/>
    </source>
</evidence>
<dbReference type="AlphaFoldDB" id="A0AAD6ARL6"/>
<dbReference type="GO" id="GO:0003700">
    <property type="term" value="F:DNA-binding transcription factor activity"/>
    <property type="evidence" value="ECO:0007669"/>
    <property type="project" value="InterPro"/>
</dbReference>
<dbReference type="Gene3D" id="1.10.10.10">
    <property type="entry name" value="Winged helix-like DNA-binding domain superfamily/Winged helix DNA-binding domain"/>
    <property type="match status" value="1"/>
</dbReference>
<reference evidence="7" key="1">
    <citation type="submission" date="2022-11" db="EMBL/GenBank/DDBJ databases">
        <title>Chromosome-level genome of Pogonophryne albipinna.</title>
        <authorList>
            <person name="Jo E."/>
        </authorList>
    </citation>
    <scope>NUCLEOTIDE SEQUENCE</scope>
    <source>
        <strain evidence="7">SGF0006</strain>
        <tissue evidence="7">Muscle</tissue>
    </source>
</reference>
<dbReference type="Gene3D" id="3.50.30.30">
    <property type="match status" value="1"/>
</dbReference>
<evidence type="ECO:0000313" key="7">
    <source>
        <dbReference type="EMBL" id="KAJ4929567.1"/>
    </source>
</evidence>
<comment type="caution">
    <text evidence="7">The sequence shown here is derived from an EMBL/GenBank/DDBJ whole genome shotgun (WGS) entry which is preliminary data.</text>
</comment>
<evidence type="ECO:0000313" key="8">
    <source>
        <dbReference type="Proteomes" id="UP001219934"/>
    </source>
</evidence>
<evidence type="ECO:0000256" key="5">
    <source>
        <dbReference type="RuleBase" id="RU004020"/>
    </source>
</evidence>
<dbReference type="Pfam" id="PF00447">
    <property type="entry name" value="HSF_DNA-bind"/>
    <property type="match status" value="1"/>
</dbReference>
<name>A0AAD6ARL6_9TELE</name>
<feature type="domain" description="HSF-type DNA-binding" evidence="6">
    <location>
        <begin position="13"/>
        <end position="120"/>
    </location>
</feature>
<dbReference type="Proteomes" id="UP001219934">
    <property type="component" value="Unassembled WGS sequence"/>
</dbReference>
<sequence>MDFRDSSLPGGINPMNFPAKLWRLVNNPLNEGICWDIHGEVILIDQQLFEKQILSPRANTSPDAFKTTNFSSFVRQLNLYGFKKVDQPIKQAGYISGYHKFINPNFKRDKPAFVENLRRLTAENKAKIKAGVDVKARPLSRFLRFSGGDSAGSSLLTSHSPRHQEYQHPYLPKKAQAMTSHNGTPVPPRFLIRGHGAALSPMVFAADKGIPVSLSHHYPGLPTGSNHMHLQQSLLARANSANPNFPFSGSHAQYQPGYLAAACQCHASLMASHMAAGGLQSVPLSPHRYYQASYPVNMFPYSDPHQDSKTREHHELNRCDINLDTIFQIADEVMQTPPSRAGLVRVVTPEKPGPVLVPVSNTSMMSDNLTSPMKASPLSPGPVIMAVSAKSAPIHYKQDKTSVISVPEKMPESDIFEDLPFFGERILQLNYNANTLQKRILVYLVKLRLLDNYCTLQALTRHSVSSCFEVHHVRPGTAATAEAMTVPQRRLAGLWPWLLMAALQVVLGQPSLESERQVQRAVIKVALLNQESTGKPITLQGVFVRGSAGSAEGKLMQLKLIWLLMCLCGMLTTCYGGISQRSQTVGVSSVRAEEGVVLSGLLPQCAEVVLCCRMLFVAAQACSNRSSLPLQAALQSRFMSLSPSGLGVG</sequence>
<dbReference type="GO" id="GO:0005634">
    <property type="term" value="C:nucleus"/>
    <property type="evidence" value="ECO:0007669"/>
    <property type="project" value="UniProtKB-SubCell"/>
</dbReference>
<dbReference type="SUPFAM" id="SSF46785">
    <property type="entry name" value="Winged helix' DNA-binding domain"/>
    <property type="match status" value="1"/>
</dbReference>
<organism evidence="7 8">
    <name type="scientific">Pogonophryne albipinna</name>
    <dbReference type="NCBI Taxonomy" id="1090488"/>
    <lineage>
        <taxon>Eukaryota</taxon>
        <taxon>Metazoa</taxon>
        <taxon>Chordata</taxon>
        <taxon>Craniata</taxon>
        <taxon>Vertebrata</taxon>
        <taxon>Euteleostomi</taxon>
        <taxon>Actinopterygii</taxon>
        <taxon>Neopterygii</taxon>
        <taxon>Teleostei</taxon>
        <taxon>Neoteleostei</taxon>
        <taxon>Acanthomorphata</taxon>
        <taxon>Eupercaria</taxon>
        <taxon>Perciformes</taxon>
        <taxon>Notothenioidei</taxon>
        <taxon>Pogonophryne</taxon>
    </lineage>
</organism>
<dbReference type="InterPro" id="IPR036388">
    <property type="entry name" value="WH-like_DNA-bd_sf"/>
</dbReference>
<accession>A0AAD6ARL6</accession>
<protein>
    <recommendedName>
        <fullName evidence="6">HSF-type DNA-binding domain-containing protein</fullName>
    </recommendedName>
</protein>
<dbReference type="SMART" id="SM00415">
    <property type="entry name" value="HSF"/>
    <property type="match status" value="1"/>
</dbReference>
<dbReference type="PANTHER" id="PTHR10015:SF336">
    <property type="entry name" value="HEAT SHOCK TRANSCRIPTION FACTOR, Y-LINKED"/>
    <property type="match status" value="1"/>
</dbReference>
<dbReference type="EMBL" id="JAPTMU010000016">
    <property type="protein sequence ID" value="KAJ4929567.1"/>
    <property type="molecule type" value="Genomic_DNA"/>
</dbReference>
<comment type="subcellular location">
    <subcellularLocation>
        <location evidence="1">Nucleus</location>
    </subcellularLocation>
</comment>
<evidence type="ECO:0000256" key="2">
    <source>
        <dbReference type="ARBA" id="ARBA00006403"/>
    </source>
</evidence>
<dbReference type="InterPro" id="IPR000232">
    <property type="entry name" value="HSF_DNA-bd"/>
</dbReference>
<comment type="similarity">
    <text evidence="2 5">Belongs to the HSF family.</text>
</comment>